<evidence type="ECO:0000256" key="3">
    <source>
        <dbReference type="ARBA" id="ARBA00010617"/>
    </source>
</evidence>
<keyword evidence="11" id="KW-0472">Membrane</keyword>
<evidence type="ECO:0000256" key="8">
    <source>
        <dbReference type="ARBA" id="ARBA00023002"/>
    </source>
</evidence>
<keyword evidence="9 12" id="KW-0408">Iron</keyword>
<feature type="compositionally biased region" description="Polar residues" evidence="14">
    <location>
        <begin position="352"/>
        <end position="361"/>
    </location>
</feature>
<dbReference type="PRINTS" id="PR00385">
    <property type="entry name" value="P450"/>
</dbReference>
<dbReference type="GO" id="GO:0005506">
    <property type="term" value="F:iron ion binding"/>
    <property type="evidence" value="ECO:0007669"/>
    <property type="project" value="InterPro"/>
</dbReference>
<evidence type="ECO:0000256" key="2">
    <source>
        <dbReference type="ARBA" id="ARBA00004167"/>
    </source>
</evidence>
<feature type="compositionally biased region" description="Basic and acidic residues" evidence="14">
    <location>
        <begin position="372"/>
        <end position="385"/>
    </location>
</feature>
<feature type="region of interest" description="Disordered" evidence="14">
    <location>
        <begin position="459"/>
        <end position="478"/>
    </location>
</feature>
<keyword evidence="10 13" id="KW-0503">Monooxygenase</keyword>
<evidence type="ECO:0000256" key="12">
    <source>
        <dbReference type="PIRSR" id="PIRSR602401-1"/>
    </source>
</evidence>
<reference evidence="16" key="1">
    <citation type="submission" date="2018-02" db="EMBL/GenBank/DDBJ databases">
        <authorList>
            <person name="Cohen D.B."/>
            <person name="Kent A.D."/>
        </authorList>
    </citation>
    <scope>NUCLEOTIDE SEQUENCE</scope>
</reference>
<keyword evidence="6 12" id="KW-0479">Metal-binding</keyword>
<dbReference type="PANTHER" id="PTHR47956:SF17">
    <property type="entry name" value="CYTOCHROME P450 71B36-LIKE"/>
    <property type="match status" value="1"/>
</dbReference>
<dbReference type="Gene3D" id="1.10.630.10">
    <property type="entry name" value="Cytochrome P450"/>
    <property type="match status" value="1"/>
</dbReference>
<keyword evidence="4 12" id="KW-0349">Heme</keyword>
<evidence type="ECO:0000256" key="14">
    <source>
        <dbReference type="SAM" id="MobiDB-lite"/>
    </source>
</evidence>
<dbReference type="InterPro" id="IPR017972">
    <property type="entry name" value="Cyt_P450_CS"/>
</dbReference>
<evidence type="ECO:0000256" key="7">
    <source>
        <dbReference type="ARBA" id="ARBA00022989"/>
    </source>
</evidence>
<evidence type="ECO:0000256" key="13">
    <source>
        <dbReference type="RuleBase" id="RU000461"/>
    </source>
</evidence>
<feature type="binding site" description="axial binding residue" evidence="12">
    <location>
        <position position="300"/>
    </location>
    <ligand>
        <name>heme</name>
        <dbReference type="ChEBI" id="CHEBI:30413"/>
    </ligand>
    <ligandPart>
        <name>Fe</name>
        <dbReference type="ChEBI" id="CHEBI:18248"/>
    </ligandPart>
</feature>
<protein>
    <recommendedName>
        <fullName evidence="17">Cytochrome P450</fullName>
    </recommendedName>
</protein>
<evidence type="ECO:0000256" key="9">
    <source>
        <dbReference type="ARBA" id="ARBA00023004"/>
    </source>
</evidence>
<dbReference type="PANTHER" id="PTHR47956">
    <property type="entry name" value="CYTOCHROME P450 71B11-RELATED"/>
    <property type="match status" value="1"/>
</dbReference>
<dbReference type="GO" id="GO:0004497">
    <property type="term" value="F:monooxygenase activity"/>
    <property type="evidence" value="ECO:0007669"/>
    <property type="project" value="UniProtKB-KW"/>
</dbReference>
<comment type="subcellular location">
    <subcellularLocation>
        <location evidence="2">Membrane</location>
        <topology evidence="2">Single-pass membrane protein</topology>
    </subcellularLocation>
</comment>
<evidence type="ECO:0000256" key="5">
    <source>
        <dbReference type="ARBA" id="ARBA00022692"/>
    </source>
</evidence>
<feature type="chain" id="PRO_5014647216" description="Cytochrome P450" evidence="15">
    <location>
        <begin position="22"/>
        <end position="478"/>
    </location>
</feature>
<keyword evidence="7" id="KW-1133">Transmembrane helix</keyword>
<dbReference type="GO" id="GO:0016705">
    <property type="term" value="F:oxidoreductase activity, acting on paired donors, with incorporation or reduction of molecular oxygen"/>
    <property type="evidence" value="ECO:0007669"/>
    <property type="project" value="InterPro"/>
</dbReference>
<gene>
    <name evidence="16" type="ORF">FSB_LOCUS38017</name>
</gene>
<dbReference type="EMBL" id="OIVN01003298">
    <property type="protein sequence ID" value="SPD10135.1"/>
    <property type="molecule type" value="Genomic_DNA"/>
</dbReference>
<evidence type="ECO:0000313" key="16">
    <source>
        <dbReference type="EMBL" id="SPD10135.1"/>
    </source>
</evidence>
<sequence length="478" mass="54396">MWLLLPLLLVLPLLFLMKKKMDDRSTKKKGLPPSPPKLPIHRIAFGKSFRGSDLDNERFQEVVHEAEAMLGSFSASEYFPFVGWIMDKFSGRFQRLERIFHELDNFFQHVIDLHLNPERKKQEHEDIIDVLLRVEREQIESGAARFTKQNIKAVLLDLFLGGVETGTITMIWAMAELAKNPKVMKKAQDEIRNYIGNKGRVSESDIGYLFYLKMVVKETLRLHPPATMLLARETMSHFKINGYDIYPQMLVQINAWAIGRDPKYWKNPEEFIPERFLNNSIDYKGQHFELLPFGAGRRGCPGIYMATTTIELALANLLYCFDWKLAYGMKEEDINMEEIADLAVTTRHKPNNKSQSTTTHLDPTKPPTPPRSDSKEISNRWDRGPPGRGVFLQAEIGTGDPDLGSGPAQAVCLSVQAGSARYPDRWIGESPGRGVGLSRGDRGVGLSRGRINHHHHRINHHQIAGKPKPTVLQQKTQN</sequence>
<keyword evidence="15" id="KW-0732">Signal</keyword>
<dbReference type="InterPro" id="IPR050193">
    <property type="entry name" value="Cytochrome_P450_71"/>
</dbReference>
<feature type="signal peptide" evidence="15">
    <location>
        <begin position="1"/>
        <end position="21"/>
    </location>
</feature>
<evidence type="ECO:0000256" key="15">
    <source>
        <dbReference type="SAM" id="SignalP"/>
    </source>
</evidence>
<evidence type="ECO:0008006" key="17">
    <source>
        <dbReference type="Google" id="ProtNLM"/>
    </source>
</evidence>
<proteinExistence type="inferred from homology"/>
<dbReference type="SUPFAM" id="SSF48264">
    <property type="entry name" value="Cytochrome P450"/>
    <property type="match status" value="1"/>
</dbReference>
<dbReference type="AlphaFoldDB" id="A0A2N9HDZ0"/>
<dbReference type="FunFam" id="1.10.630.10:FF:000126">
    <property type="entry name" value="Predicted protein"/>
    <property type="match status" value="1"/>
</dbReference>
<evidence type="ECO:0000256" key="11">
    <source>
        <dbReference type="ARBA" id="ARBA00023136"/>
    </source>
</evidence>
<comment type="cofactor">
    <cofactor evidence="1 12">
        <name>heme</name>
        <dbReference type="ChEBI" id="CHEBI:30413"/>
    </cofactor>
</comment>
<dbReference type="InterPro" id="IPR036396">
    <property type="entry name" value="Cyt_P450_sf"/>
</dbReference>
<dbReference type="PRINTS" id="PR00463">
    <property type="entry name" value="EP450I"/>
</dbReference>
<evidence type="ECO:0000256" key="1">
    <source>
        <dbReference type="ARBA" id="ARBA00001971"/>
    </source>
</evidence>
<dbReference type="PROSITE" id="PS00086">
    <property type="entry name" value="CYTOCHROME_P450"/>
    <property type="match status" value="1"/>
</dbReference>
<dbReference type="InterPro" id="IPR001128">
    <property type="entry name" value="Cyt_P450"/>
</dbReference>
<accession>A0A2N9HDZ0</accession>
<evidence type="ECO:0000256" key="10">
    <source>
        <dbReference type="ARBA" id="ARBA00023033"/>
    </source>
</evidence>
<feature type="region of interest" description="Disordered" evidence="14">
    <location>
        <begin position="346"/>
        <end position="389"/>
    </location>
</feature>
<comment type="similarity">
    <text evidence="3 13">Belongs to the cytochrome P450 family.</text>
</comment>
<keyword evidence="5" id="KW-0812">Transmembrane</keyword>
<organism evidence="16">
    <name type="scientific">Fagus sylvatica</name>
    <name type="common">Beechnut</name>
    <dbReference type="NCBI Taxonomy" id="28930"/>
    <lineage>
        <taxon>Eukaryota</taxon>
        <taxon>Viridiplantae</taxon>
        <taxon>Streptophyta</taxon>
        <taxon>Embryophyta</taxon>
        <taxon>Tracheophyta</taxon>
        <taxon>Spermatophyta</taxon>
        <taxon>Magnoliopsida</taxon>
        <taxon>eudicotyledons</taxon>
        <taxon>Gunneridae</taxon>
        <taxon>Pentapetalae</taxon>
        <taxon>rosids</taxon>
        <taxon>fabids</taxon>
        <taxon>Fagales</taxon>
        <taxon>Fagaceae</taxon>
        <taxon>Fagus</taxon>
    </lineage>
</organism>
<dbReference type="Pfam" id="PF00067">
    <property type="entry name" value="p450"/>
    <property type="match status" value="1"/>
</dbReference>
<name>A0A2N9HDZ0_FAGSY</name>
<dbReference type="GO" id="GO:0016020">
    <property type="term" value="C:membrane"/>
    <property type="evidence" value="ECO:0007669"/>
    <property type="project" value="UniProtKB-SubCell"/>
</dbReference>
<dbReference type="GO" id="GO:0020037">
    <property type="term" value="F:heme binding"/>
    <property type="evidence" value="ECO:0007669"/>
    <property type="project" value="InterPro"/>
</dbReference>
<evidence type="ECO:0000256" key="4">
    <source>
        <dbReference type="ARBA" id="ARBA00022617"/>
    </source>
</evidence>
<dbReference type="InterPro" id="IPR002401">
    <property type="entry name" value="Cyt_P450_E_grp-I"/>
</dbReference>
<evidence type="ECO:0000256" key="6">
    <source>
        <dbReference type="ARBA" id="ARBA00022723"/>
    </source>
</evidence>
<keyword evidence="8 13" id="KW-0560">Oxidoreductase</keyword>